<protein>
    <submittedName>
        <fullName evidence="2">Uncharacterized protein</fullName>
    </submittedName>
</protein>
<keyword evidence="1" id="KW-1133">Transmembrane helix</keyword>
<dbReference type="EMBL" id="JAUEDM010000006">
    <property type="protein sequence ID" value="KAK3315640.1"/>
    <property type="molecule type" value="Genomic_DNA"/>
</dbReference>
<feature type="transmembrane region" description="Helical" evidence="1">
    <location>
        <begin position="87"/>
        <end position="108"/>
    </location>
</feature>
<evidence type="ECO:0000313" key="2">
    <source>
        <dbReference type="EMBL" id="KAK3315640.1"/>
    </source>
</evidence>
<keyword evidence="3" id="KW-1185">Reference proteome</keyword>
<organism evidence="2 3">
    <name type="scientific">Apodospora peruviana</name>
    <dbReference type="NCBI Taxonomy" id="516989"/>
    <lineage>
        <taxon>Eukaryota</taxon>
        <taxon>Fungi</taxon>
        <taxon>Dikarya</taxon>
        <taxon>Ascomycota</taxon>
        <taxon>Pezizomycotina</taxon>
        <taxon>Sordariomycetes</taxon>
        <taxon>Sordariomycetidae</taxon>
        <taxon>Sordariales</taxon>
        <taxon>Lasiosphaeriaceae</taxon>
        <taxon>Apodospora</taxon>
    </lineage>
</organism>
<name>A0AAE0HZE3_9PEZI</name>
<sequence>MAQSWLTLPDSWEIENVQAVLAFIISIICAFGIWAVSHVLWKSAATGISRGHKTKLLSLLTLGALGDVVDTIPLLRSDLGTGLLAKLIFQCIVVTILSITAIVSGPIARISTSTGTETREVPVTGWMATSNFHSMNSAQVKWNNTIDRLNSAGFPLDQLLDFLPDVRVDWRYRPAHWNSTWTASCQFTDRTQIALNSTGNYTEPILDEIPAMASVFPPRVLTPGHTITSSMAGAWEEESLPNGDDGWKEVLYFVFIQSSPKVAYQDEPDPAETGRQLNYLPFNITFAVFHLHNAPSVVTDTQGFDIGIGPIEKSWYTIADCQLSRVPSRMPQYLDEDTDWHVSFPWSADPLALPKAFSEFYRVETMDAAFTGGEVHHPTGQEVFRFYQAYLISKDTEFHETVTRPVDVAVATVQLSIVALVVFLFYAFLLCVALAWSVLWRIPDGASIPKTKVEWMMQRVTVAGGKEQQRAGLRAAIHGDVSGPALRSYHWTGTGSVRVGSDKYTKSLTVDDIVQIDDEKRG</sequence>
<keyword evidence="1" id="KW-0472">Membrane</keyword>
<dbReference type="AlphaFoldDB" id="A0AAE0HZE3"/>
<gene>
    <name evidence="2" type="ORF">B0H66DRAFT_628872</name>
</gene>
<comment type="caution">
    <text evidence="2">The sequence shown here is derived from an EMBL/GenBank/DDBJ whole genome shotgun (WGS) entry which is preliminary data.</text>
</comment>
<proteinExistence type="predicted"/>
<reference evidence="2" key="1">
    <citation type="journal article" date="2023" name="Mol. Phylogenet. Evol.">
        <title>Genome-scale phylogeny and comparative genomics of the fungal order Sordariales.</title>
        <authorList>
            <person name="Hensen N."/>
            <person name="Bonometti L."/>
            <person name="Westerberg I."/>
            <person name="Brannstrom I.O."/>
            <person name="Guillou S."/>
            <person name="Cros-Aarteil S."/>
            <person name="Calhoun S."/>
            <person name="Haridas S."/>
            <person name="Kuo A."/>
            <person name="Mondo S."/>
            <person name="Pangilinan J."/>
            <person name="Riley R."/>
            <person name="LaButti K."/>
            <person name="Andreopoulos B."/>
            <person name="Lipzen A."/>
            <person name="Chen C."/>
            <person name="Yan M."/>
            <person name="Daum C."/>
            <person name="Ng V."/>
            <person name="Clum A."/>
            <person name="Steindorff A."/>
            <person name="Ohm R.A."/>
            <person name="Martin F."/>
            <person name="Silar P."/>
            <person name="Natvig D.O."/>
            <person name="Lalanne C."/>
            <person name="Gautier V."/>
            <person name="Ament-Velasquez S.L."/>
            <person name="Kruys A."/>
            <person name="Hutchinson M.I."/>
            <person name="Powell A.J."/>
            <person name="Barry K."/>
            <person name="Miller A.N."/>
            <person name="Grigoriev I.V."/>
            <person name="Debuchy R."/>
            <person name="Gladieux P."/>
            <person name="Hiltunen Thoren M."/>
            <person name="Johannesson H."/>
        </authorList>
    </citation>
    <scope>NUCLEOTIDE SEQUENCE</scope>
    <source>
        <strain evidence="2">CBS 118394</strain>
    </source>
</reference>
<feature type="transmembrane region" description="Helical" evidence="1">
    <location>
        <begin position="56"/>
        <end position="75"/>
    </location>
</feature>
<keyword evidence="1" id="KW-0812">Transmembrane</keyword>
<feature type="transmembrane region" description="Helical" evidence="1">
    <location>
        <begin position="417"/>
        <end position="440"/>
    </location>
</feature>
<dbReference type="Proteomes" id="UP001283341">
    <property type="component" value="Unassembled WGS sequence"/>
</dbReference>
<evidence type="ECO:0000313" key="3">
    <source>
        <dbReference type="Proteomes" id="UP001283341"/>
    </source>
</evidence>
<reference evidence="2" key="2">
    <citation type="submission" date="2023-06" db="EMBL/GenBank/DDBJ databases">
        <authorList>
            <consortium name="Lawrence Berkeley National Laboratory"/>
            <person name="Haridas S."/>
            <person name="Hensen N."/>
            <person name="Bonometti L."/>
            <person name="Westerberg I."/>
            <person name="Brannstrom I.O."/>
            <person name="Guillou S."/>
            <person name="Cros-Aarteil S."/>
            <person name="Calhoun S."/>
            <person name="Kuo A."/>
            <person name="Mondo S."/>
            <person name="Pangilinan J."/>
            <person name="Riley R."/>
            <person name="Labutti K."/>
            <person name="Andreopoulos B."/>
            <person name="Lipzen A."/>
            <person name="Chen C."/>
            <person name="Yanf M."/>
            <person name="Daum C."/>
            <person name="Ng V."/>
            <person name="Clum A."/>
            <person name="Steindorff A."/>
            <person name="Ohm R."/>
            <person name="Martin F."/>
            <person name="Silar P."/>
            <person name="Natvig D."/>
            <person name="Lalanne C."/>
            <person name="Gautier V."/>
            <person name="Ament-Velasquez S.L."/>
            <person name="Kruys A."/>
            <person name="Hutchinson M.I."/>
            <person name="Powell A.J."/>
            <person name="Barry K."/>
            <person name="Miller A.N."/>
            <person name="Grigoriev I.V."/>
            <person name="Debuchy R."/>
            <person name="Gladieux P."/>
            <person name="Thoren M.H."/>
            <person name="Johannesson H."/>
        </authorList>
    </citation>
    <scope>NUCLEOTIDE SEQUENCE</scope>
    <source>
        <strain evidence="2">CBS 118394</strain>
    </source>
</reference>
<accession>A0AAE0HZE3</accession>
<feature type="transmembrane region" description="Helical" evidence="1">
    <location>
        <begin position="20"/>
        <end position="44"/>
    </location>
</feature>
<evidence type="ECO:0000256" key="1">
    <source>
        <dbReference type="SAM" id="Phobius"/>
    </source>
</evidence>